<dbReference type="Proteomes" id="UP000467840">
    <property type="component" value="Chromosome 12"/>
</dbReference>
<dbReference type="AlphaFoldDB" id="A0A6A6K5V5"/>
<name>A0A6A6K5V5_HEVBR</name>
<protein>
    <submittedName>
        <fullName evidence="1">Uncharacterized protein</fullName>
    </submittedName>
</protein>
<evidence type="ECO:0000313" key="2">
    <source>
        <dbReference type="Proteomes" id="UP000467840"/>
    </source>
</evidence>
<gene>
    <name evidence="1" type="ORF">GH714_008111</name>
</gene>
<organism evidence="1 2">
    <name type="scientific">Hevea brasiliensis</name>
    <name type="common">Para rubber tree</name>
    <name type="synonym">Siphonia brasiliensis</name>
    <dbReference type="NCBI Taxonomy" id="3981"/>
    <lineage>
        <taxon>Eukaryota</taxon>
        <taxon>Viridiplantae</taxon>
        <taxon>Streptophyta</taxon>
        <taxon>Embryophyta</taxon>
        <taxon>Tracheophyta</taxon>
        <taxon>Spermatophyta</taxon>
        <taxon>Magnoliopsida</taxon>
        <taxon>eudicotyledons</taxon>
        <taxon>Gunneridae</taxon>
        <taxon>Pentapetalae</taxon>
        <taxon>rosids</taxon>
        <taxon>fabids</taxon>
        <taxon>Malpighiales</taxon>
        <taxon>Euphorbiaceae</taxon>
        <taxon>Crotonoideae</taxon>
        <taxon>Micrandreae</taxon>
        <taxon>Hevea</taxon>
    </lineage>
</organism>
<dbReference type="EMBL" id="JAAGAX010000018">
    <property type="protein sequence ID" value="KAF2283466.1"/>
    <property type="molecule type" value="Genomic_DNA"/>
</dbReference>
<sequence>MREMMDEFGLRQRTIFAKLRLSASNGLSLQGMIILKHTFSPLKGFESSSELMEPANMNFTYGISCQSYGQPKQRGNKDVANIFFFFFFWQQNEAPQVAFIDGKVSTAAAKGTNVRMNWIDLLDEKWVNVLDRPRLELLLLFLQYILKDNAIFEGVVLIGMWNRAGKS</sequence>
<comment type="caution">
    <text evidence="1">The sequence shown here is derived from an EMBL/GenBank/DDBJ whole genome shotgun (WGS) entry which is preliminary data.</text>
</comment>
<accession>A0A6A6K5V5</accession>
<evidence type="ECO:0000313" key="1">
    <source>
        <dbReference type="EMBL" id="KAF2283466.1"/>
    </source>
</evidence>
<proteinExistence type="predicted"/>
<keyword evidence="2" id="KW-1185">Reference proteome</keyword>
<reference evidence="1 2" key="1">
    <citation type="journal article" date="2020" name="Mol. Plant">
        <title>The Chromosome-Based Rubber Tree Genome Provides New Insights into Spurge Genome Evolution and Rubber Biosynthesis.</title>
        <authorList>
            <person name="Liu J."/>
            <person name="Shi C."/>
            <person name="Shi C.C."/>
            <person name="Li W."/>
            <person name="Zhang Q.J."/>
            <person name="Zhang Y."/>
            <person name="Li K."/>
            <person name="Lu H.F."/>
            <person name="Shi C."/>
            <person name="Zhu S.T."/>
            <person name="Xiao Z.Y."/>
            <person name="Nan H."/>
            <person name="Yue Y."/>
            <person name="Zhu X.G."/>
            <person name="Wu Y."/>
            <person name="Hong X.N."/>
            <person name="Fan G.Y."/>
            <person name="Tong Y."/>
            <person name="Zhang D."/>
            <person name="Mao C.L."/>
            <person name="Liu Y.L."/>
            <person name="Hao S.J."/>
            <person name="Liu W.Q."/>
            <person name="Lv M.Q."/>
            <person name="Zhang H.B."/>
            <person name="Liu Y."/>
            <person name="Hu-Tang G.R."/>
            <person name="Wang J.P."/>
            <person name="Wang J.H."/>
            <person name="Sun Y.H."/>
            <person name="Ni S.B."/>
            <person name="Chen W.B."/>
            <person name="Zhang X.C."/>
            <person name="Jiao Y.N."/>
            <person name="Eichler E.E."/>
            <person name="Li G.H."/>
            <person name="Liu X."/>
            <person name="Gao L.Z."/>
        </authorList>
    </citation>
    <scope>NUCLEOTIDE SEQUENCE [LARGE SCALE GENOMIC DNA]</scope>
    <source>
        <strain evidence="2">cv. GT1</strain>
        <tissue evidence="1">Leaf</tissue>
    </source>
</reference>